<dbReference type="EMBL" id="JQCA01000043">
    <property type="protein sequence ID" value="KRO04110.1"/>
    <property type="molecule type" value="Genomic_DNA"/>
</dbReference>
<evidence type="ECO:0000313" key="1">
    <source>
        <dbReference type="EMBL" id="KRO04110.1"/>
    </source>
</evidence>
<proteinExistence type="predicted"/>
<dbReference type="STRING" id="616990.IV54_GL001629"/>
<protein>
    <submittedName>
        <fullName evidence="1">Uncharacterized protein</fullName>
    </submittedName>
</protein>
<dbReference type="PATRIC" id="fig|616990.3.peg.1723"/>
<name>A0A0R2LQS1_9LACO</name>
<evidence type="ECO:0000313" key="2">
    <source>
        <dbReference type="Proteomes" id="UP000051906"/>
    </source>
</evidence>
<dbReference type="AlphaFoldDB" id="A0A0R2LQS1"/>
<organism evidence="1 2">
    <name type="scientific">Levilactobacillus paucivorans</name>
    <dbReference type="NCBI Taxonomy" id="616990"/>
    <lineage>
        <taxon>Bacteria</taxon>
        <taxon>Bacillati</taxon>
        <taxon>Bacillota</taxon>
        <taxon>Bacilli</taxon>
        <taxon>Lactobacillales</taxon>
        <taxon>Lactobacillaceae</taxon>
        <taxon>Levilactobacillus</taxon>
    </lineage>
</organism>
<keyword evidence="2" id="KW-1185">Reference proteome</keyword>
<accession>A0A0R2LQS1</accession>
<reference evidence="1 2" key="1">
    <citation type="journal article" date="2015" name="Genome Announc.">
        <title>Expanding the biotechnology potential of lactobacilli through comparative genomics of 213 strains and associated genera.</title>
        <authorList>
            <person name="Sun Z."/>
            <person name="Harris H.M."/>
            <person name="McCann A."/>
            <person name="Guo C."/>
            <person name="Argimon S."/>
            <person name="Zhang W."/>
            <person name="Yang X."/>
            <person name="Jeffery I.B."/>
            <person name="Cooney J.C."/>
            <person name="Kagawa T.F."/>
            <person name="Liu W."/>
            <person name="Song Y."/>
            <person name="Salvetti E."/>
            <person name="Wrobel A."/>
            <person name="Rasinkangas P."/>
            <person name="Parkhill J."/>
            <person name="Rea M.C."/>
            <person name="O'Sullivan O."/>
            <person name="Ritari J."/>
            <person name="Douillard F.P."/>
            <person name="Paul Ross R."/>
            <person name="Yang R."/>
            <person name="Briner A.E."/>
            <person name="Felis G.E."/>
            <person name="de Vos W.M."/>
            <person name="Barrangou R."/>
            <person name="Klaenhammer T.R."/>
            <person name="Caufield P.W."/>
            <person name="Cui Y."/>
            <person name="Zhang H."/>
            <person name="O'Toole P.W."/>
        </authorList>
    </citation>
    <scope>NUCLEOTIDE SEQUENCE [LARGE SCALE GENOMIC DNA]</scope>
    <source>
        <strain evidence="1 2">DSM 22467</strain>
    </source>
</reference>
<sequence>MIESTLYLNGQRTITFDDQQLLFWKCESTVLTITNLKAIYDYALSESRQVKD</sequence>
<gene>
    <name evidence="1" type="ORF">IV54_GL001629</name>
</gene>
<dbReference type="Proteomes" id="UP000051906">
    <property type="component" value="Unassembled WGS sequence"/>
</dbReference>
<comment type="caution">
    <text evidence="1">The sequence shown here is derived from an EMBL/GenBank/DDBJ whole genome shotgun (WGS) entry which is preliminary data.</text>
</comment>